<dbReference type="AlphaFoldDB" id="A0A941D8P8"/>
<dbReference type="InterPro" id="IPR016450">
    <property type="entry name" value="UCP005522"/>
</dbReference>
<dbReference type="InterPro" id="IPR025841">
    <property type="entry name" value="CP_ATPgrasp_2"/>
</dbReference>
<evidence type="ECO:0000259" key="2">
    <source>
        <dbReference type="Pfam" id="PF14403"/>
    </source>
</evidence>
<feature type="domain" description="Circularly permuted ATP-grasp type 2" evidence="2">
    <location>
        <begin position="81"/>
        <end position="462"/>
    </location>
</feature>
<dbReference type="Proteomes" id="UP000677016">
    <property type="component" value="Unassembled WGS sequence"/>
</dbReference>
<sequence length="550" mass="59277">MTTENPESLFDGYRLGAAWDEMLGAPHEPRTPYKAVFHTLSSIQGATLKERADILARSYLDQGVTFDYAGEERPFPLDAVPRVISAHEWQTVESGVAQRVTALETFLDDIYSREGEIPRAVHEGIVPWRLIASSSHYHRAVMGIRPPNGVRVHVAGVDLIRDEQGTFRVLEDNVRVPSGVSYVIANRRAMANVFPEAFATMRIRPVHDYPRMLLAALRAAAPDGASDPTVVVLTPGVFNSAYFEHALLARMMGVELVEGRDLVCVGGQVRMRTTTGDKPVDVIYRRVDDDFIDPVHFRGDSVLGVAGLVSAMRAGRVTVANAVGNGVADDKLIYSYLPDLIRFYLDEDPILPNVDTYRCADGGDALQHVLDHLDEMVVKPVDGSGGKGLVVGPKADGATLDTLRRTLEADPRGWIAQPVVQLSTVPTFIDGSLAPRHVDLRPFAVNDGEGVRVLPGGLTRVALPEGELVVNSSQGGGSKDTWVLSDRRAALPPTAGPADNREVVVMSAPTASLEDSMRAQQQQQQQARRAGPPAGPPAGPDAASGGDASC</sequence>
<dbReference type="PANTHER" id="PTHR34595:SF7">
    <property type="entry name" value="SLL1039 PROTEIN"/>
    <property type="match status" value="1"/>
</dbReference>
<gene>
    <name evidence="3" type="ORF">KC207_12790</name>
</gene>
<accession>A0A941D8P8</accession>
<reference evidence="3" key="1">
    <citation type="submission" date="2021-04" db="EMBL/GenBank/DDBJ databases">
        <title>Phycicoccus avicenniae sp. nov., a novel endophytic actinomycetes isolated from branch of Avicennia mariana.</title>
        <authorList>
            <person name="Tuo L."/>
        </authorList>
    </citation>
    <scope>NUCLEOTIDE SEQUENCE</scope>
    <source>
        <strain evidence="3">BSK3Z-2</strain>
    </source>
</reference>
<dbReference type="InterPro" id="IPR051680">
    <property type="entry name" value="ATP-dep_Glu-Cys_Ligase-2"/>
</dbReference>
<dbReference type="Pfam" id="PF14403">
    <property type="entry name" value="CP_ATPgrasp_2"/>
    <property type="match status" value="1"/>
</dbReference>
<dbReference type="Gene3D" id="3.30.1490.270">
    <property type="match status" value="1"/>
</dbReference>
<feature type="region of interest" description="Disordered" evidence="1">
    <location>
        <begin position="491"/>
        <end position="550"/>
    </location>
</feature>
<dbReference type="Gene3D" id="3.40.50.11290">
    <property type="match status" value="1"/>
</dbReference>
<dbReference type="PANTHER" id="PTHR34595">
    <property type="entry name" value="BLR5612 PROTEIN"/>
    <property type="match status" value="1"/>
</dbReference>
<comment type="caution">
    <text evidence="3">The sequence shown here is derived from an EMBL/GenBank/DDBJ whole genome shotgun (WGS) entry which is preliminary data.</text>
</comment>
<evidence type="ECO:0000256" key="1">
    <source>
        <dbReference type="SAM" id="MobiDB-lite"/>
    </source>
</evidence>
<proteinExistence type="predicted"/>
<protein>
    <submittedName>
        <fullName evidence="3">Circularly permuted type 2 ATP-grasp protein</fullName>
    </submittedName>
</protein>
<organism evidence="3 4">
    <name type="scientific">Phycicoccus avicenniae</name>
    <dbReference type="NCBI Taxonomy" id="2828860"/>
    <lineage>
        <taxon>Bacteria</taxon>
        <taxon>Bacillati</taxon>
        <taxon>Actinomycetota</taxon>
        <taxon>Actinomycetes</taxon>
        <taxon>Micrococcales</taxon>
        <taxon>Intrasporangiaceae</taxon>
        <taxon>Phycicoccus</taxon>
    </lineage>
</organism>
<feature type="compositionally biased region" description="Low complexity" evidence="1">
    <location>
        <begin position="519"/>
        <end position="532"/>
    </location>
</feature>
<evidence type="ECO:0000313" key="3">
    <source>
        <dbReference type="EMBL" id="MBR7744164.1"/>
    </source>
</evidence>
<keyword evidence="4" id="KW-1185">Reference proteome</keyword>
<dbReference type="EMBL" id="JAGSNF010000018">
    <property type="protein sequence ID" value="MBR7744164.1"/>
    <property type="molecule type" value="Genomic_DNA"/>
</dbReference>
<dbReference type="PIRSF" id="PIRSF005522">
    <property type="entry name" value="UCP005522"/>
    <property type="match status" value="1"/>
</dbReference>
<name>A0A941D8P8_9MICO</name>
<evidence type="ECO:0000313" key="4">
    <source>
        <dbReference type="Proteomes" id="UP000677016"/>
    </source>
</evidence>
<dbReference type="SUPFAM" id="SSF56059">
    <property type="entry name" value="Glutathione synthetase ATP-binding domain-like"/>
    <property type="match status" value="1"/>
</dbReference>
<feature type="compositionally biased region" description="Low complexity" evidence="1">
    <location>
        <begin position="540"/>
        <end position="550"/>
    </location>
</feature>